<comment type="caution">
    <text evidence="1">The sequence shown here is derived from an EMBL/GenBank/DDBJ whole genome shotgun (WGS) entry which is preliminary data.</text>
</comment>
<dbReference type="EMBL" id="BKCJ011352252">
    <property type="protein sequence ID" value="GFD24406.1"/>
    <property type="molecule type" value="Genomic_DNA"/>
</dbReference>
<name>A0A699UST6_TANCI</name>
<protein>
    <submittedName>
        <fullName evidence="1">Uncharacterized protein</fullName>
    </submittedName>
</protein>
<organism evidence="1">
    <name type="scientific">Tanacetum cinerariifolium</name>
    <name type="common">Dalmatian daisy</name>
    <name type="synonym">Chrysanthemum cinerariifolium</name>
    <dbReference type="NCBI Taxonomy" id="118510"/>
    <lineage>
        <taxon>Eukaryota</taxon>
        <taxon>Viridiplantae</taxon>
        <taxon>Streptophyta</taxon>
        <taxon>Embryophyta</taxon>
        <taxon>Tracheophyta</taxon>
        <taxon>Spermatophyta</taxon>
        <taxon>Magnoliopsida</taxon>
        <taxon>eudicotyledons</taxon>
        <taxon>Gunneridae</taxon>
        <taxon>Pentapetalae</taxon>
        <taxon>asterids</taxon>
        <taxon>campanulids</taxon>
        <taxon>Asterales</taxon>
        <taxon>Asteraceae</taxon>
        <taxon>Asteroideae</taxon>
        <taxon>Anthemideae</taxon>
        <taxon>Anthemidinae</taxon>
        <taxon>Tanacetum</taxon>
    </lineage>
</organism>
<proteinExistence type="predicted"/>
<sequence length="26" mass="3041">MIAILEKSEQNIDFHQIVDFIEASHI</sequence>
<evidence type="ECO:0000313" key="1">
    <source>
        <dbReference type="EMBL" id="GFD24406.1"/>
    </source>
</evidence>
<dbReference type="AlphaFoldDB" id="A0A699UST6"/>
<accession>A0A699UST6</accession>
<reference evidence="1" key="1">
    <citation type="journal article" date="2019" name="Sci. Rep.">
        <title>Draft genome of Tanacetum cinerariifolium, the natural source of mosquito coil.</title>
        <authorList>
            <person name="Yamashiro T."/>
            <person name="Shiraishi A."/>
            <person name="Satake H."/>
            <person name="Nakayama K."/>
        </authorList>
    </citation>
    <scope>NUCLEOTIDE SEQUENCE</scope>
</reference>
<gene>
    <name evidence="1" type="ORF">Tci_896375</name>
</gene>
<feature type="non-terminal residue" evidence="1">
    <location>
        <position position="26"/>
    </location>
</feature>